<dbReference type="Proteomes" id="UP000597444">
    <property type="component" value="Unassembled WGS sequence"/>
</dbReference>
<keyword evidence="2" id="KW-1185">Reference proteome</keyword>
<gene>
    <name evidence="1" type="ORF">KSF_038740</name>
</gene>
<dbReference type="AlphaFoldDB" id="A0A8J3INX2"/>
<protein>
    <submittedName>
        <fullName evidence="1">Uncharacterized protein</fullName>
    </submittedName>
</protein>
<sequence length="61" mass="7223">MLLLQVQAEMIEKLAFQVCTCDNCHILYLQRRAHHKLSRIRSPSEILLLEYLLLLNPTIKF</sequence>
<organism evidence="1 2">
    <name type="scientific">Reticulibacter mediterranei</name>
    <dbReference type="NCBI Taxonomy" id="2778369"/>
    <lineage>
        <taxon>Bacteria</taxon>
        <taxon>Bacillati</taxon>
        <taxon>Chloroflexota</taxon>
        <taxon>Ktedonobacteria</taxon>
        <taxon>Ktedonobacterales</taxon>
        <taxon>Reticulibacteraceae</taxon>
        <taxon>Reticulibacter</taxon>
    </lineage>
</organism>
<dbReference type="EMBL" id="BNJK01000001">
    <property type="protein sequence ID" value="GHO93826.1"/>
    <property type="molecule type" value="Genomic_DNA"/>
</dbReference>
<evidence type="ECO:0000313" key="2">
    <source>
        <dbReference type="Proteomes" id="UP000597444"/>
    </source>
</evidence>
<evidence type="ECO:0000313" key="1">
    <source>
        <dbReference type="EMBL" id="GHO93826.1"/>
    </source>
</evidence>
<proteinExistence type="predicted"/>
<comment type="caution">
    <text evidence="1">The sequence shown here is derived from an EMBL/GenBank/DDBJ whole genome shotgun (WGS) entry which is preliminary data.</text>
</comment>
<name>A0A8J3INX2_9CHLR</name>
<reference evidence="1" key="1">
    <citation type="submission" date="2020-10" db="EMBL/GenBank/DDBJ databases">
        <title>Taxonomic study of unclassified bacteria belonging to the class Ktedonobacteria.</title>
        <authorList>
            <person name="Yabe S."/>
            <person name="Wang C.M."/>
            <person name="Zheng Y."/>
            <person name="Sakai Y."/>
            <person name="Cavaletti L."/>
            <person name="Monciardini P."/>
            <person name="Donadio S."/>
        </authorList>
    </citation>
    <scope>NUCLEOTIDE SEQUENCE</scope>
    <source>
        <strain evidence="1">ID150040</strain>
    </source>
</reference>
<accession>A0A8J3INX2</accession>